<organism evidence="4 5">
    <name type="scientific">Cryptosporangium japonicum</name>
    <dbReference type="NCBI Taxonomy" id="80872"/>
    <lineage>
        <taxon>Bacteria</taxon>
        <taxon>Bacillati</taxon>
        <taxon>Actinomycetota</taxon>
        <taxon>Actinomycetes</taxon>
        <taxon>Cryptosporangiales</taxon>
        <taxon>Cryptosporangiaceae</taxon>
        <taxon>Cryptosporangium</taxon>
    </lineage>
</organism>
<keyword evidence="5" id="KW-1185">Reference proteome</keyword>
<evidence type="ECO:0000256" key="2">
    <source>
        <dbReference type="SAM" id="MobiDB-lite"/>
    </source>
</evidence>
<evidence type="ECO:0000256" key="1">
    <source>
        <dbReference type="PROSITE-ProRule" id="PRU00703"/>
    </source>
</evidence>
<sequence length="78" mass="8551">MRARDPMPTPVRTGYRSTTIAEAAALLTRSDITALPVLDDDDRPVGIVSRHDLPRTQVQRDETLAADAHGRLDATSVR</sequence>
<evidence type="ECO:0000259" key="3">
    <source>
        <dbReference type="PROSITE" id="PS51371"/>
    </source>
</evidence>
<dbReference type="Proteomes" id="UP001500967">
    <property type="component" value="Unassembled WGS sequence"/>
</dbReference>
<proteinExistence type="predicted"/>
<comment type="caution">
    <text evidence="4">The sequence shown here is derived from an EMBL/GenBank/DDBJ whole genome shotgun (WGS) entry which is preliminary data.</text>
</comment>
<dbReference type="InterPro" id="IPR000644">
    <property type="entry name" value="CBS_dom"/>
</dbReference>
<keyword evidence="1" id="KW-0129">CBS domain</keyword>
<dbReference type="PROSITE" id="PS51371">
    <property type="entry name" value="CBS"/>
    <property type="match status" value="1"/>
</dbReference>
<feature type="region of interest" description="Disordered" evidence="2">
    <location>
        <begin position="52"/>
        <end position="78"/>
    </location>
</feature>
<dbReference type="EMBL" id="BAAAGX010000003">
    <property type="protein sequence ID" value="GAA0223183.1"/>
    <property type="molecule type" value="Genomic_DNA"/>
</dbReference>
<dbReference type="SUPFAM" id="SSF54631">
    <property type="entry name" value="CBS-domain pair"/>
    <property type="match status" value="1"/>
</dbReference>
<dbReference type="SMART" id="SM00116">
    <property type="entry name" value="CBS"/>
    <property type="match status" value="1"/>
</dbReference>
<evidence type="ECO:0000313" key="4">
    <source>
        <dbReference type="EMBL" id="GAA0223183.1"/>
    </source>
</evidence>
<feature type="domain" description="CBS" evidence="3">
    <location>
        <begin position="7"/>
        <end position="63"/>
    </location>
</feature>
<feature type="compositionally biased region" description="Basic and acidic residues" evidence="2">
    <location>
        <begin position="52"/>
        <end position="72"/>
    </location>
</feature>
<name>A0ABN0TJD9_9ACTN</name>
<evidence type="ECO:0000313" key="5">
    <source>
        <dbReference type="Proteomes" id="UP001500967"/>
    </source>
</evidence>
<dbReference type="Pfam" id="PF00571">
    <property type="entry name" value="CBS"/>
    <property type="match status" value="1"/>
</dbReference>
<dbReference type="RefSeq" id="WP_344647107.1">
    <property type="nucleotide sequence ID" value="NZ_BAAAGX010000003.1"/>
</dbReference>
<accession>A0ABN0TJD9</accession>
<reference evidence="4 5" key="1">
    <citation type="journal article" date="2019" name="Int. J. Syst. Evol. Microbiol.">
        <title>The Global Catalogue of Microorganisms (GCM) 10K type strain sequencing project: providing services to taxonomists for standard genome sequencing and annotation.</title>
        <authorList>
            <consortium name="The Broad Institute Genomics Platform"/>
            <consortium name="The Broad Institute Genome Sequencing Center for Infectious Disease"/>
            <person name="Wu L."/>
            <person name="Ma J."/>
        </authorList>
    </citation>
    <scope>NUCLEOTIDE SEQUENCE [LARGE SCALE GENOMIC DNA]</scope>
    <source>
        <strain evidence="4 5">JCM 10425</strain>
    </source>
</reference>
<protein>
    <recommendedName>
        <fullName evidence="3">CBS domain-containing protein</fullName>
    </recommendedName>
</protein>
<gene>
    <name evidence="4" type="ORF">GCM10009539_05480</name>
</gene>
<dbReference type="InterPro" id="IPR046342">
    <property type="entry name" value="CBS_dom_sf"/>
</dbReference>
<dbReference type="Gene3D" id="3.10.580.10">
    <property type="entry name" value="CBS-domain"/>
    <property type="match status" value="1"/>
</dbReference>